<evidence type="ECO:0000313" key="2">
    <source>
        <dbReference type="EMBL" id="MFD1094735.1"/>
    </source>
</evidence>
<dbReference type="EMBL" id="JBHTLI010000001">
    <property type="protein sequence ID" value="MFD1094735.1"/>
    <property type="molecule type" value="Genomic_DNA"/>
</dbReference>
<name>A0ABW3NNU8_9FLAO</name>
<evidence type="ECO:0000313" key="3">
    <source>
        <dbReference type="Proteomes" id="UP001597131"/>
    </source>
</evidence>
<dbReference type="SUPFAM" id="SSF53271">
    <property type="entry name" value="PRTase-like"/>
    <property type="match status" value="1"/>
</dbReference>
<protein>
    <submittedName>
        <fullName evidence="2">ComF family protein</fullName>
    </submittedName>
</protein>
<dbReference type="CDD" id="cd06223">
    <property type="entry name" value="PRTases_typeI"/>
    <property type="match status" value="1"/>
</dbReference>
<organism evidence="2 3">
    <name type="scientific">Salegentibacter chungangensis</name>
    <dbReference type="NCBI Taxonomy" id="1335724"/>
    <lineage>
        <taxon>Bacteria</taxon>
        <taxon>Pseudomonadati</taxon>
        <taxon>Bacteroidota</taxon>
        <taxon>Flavobacteriia</taxon>
        <taxon>Flavobacteriales</taxon>
        <taxon>Flavobacteriaceae</taxon>
        <taxon>Salegentibacter</taxon>
    </lineage>
</organism>
<reference evidence="3" key="1">
    <citation type="journal article" date="2019" name="Int. J. Syst. Evol. Microbiol.">
        <title>The Global Catalogue of Microorganisms (GCM) 10K type strain sequencing project: providing services to taxonomists for standard genome sequencing and annotation.</title>
        <authorList>
            <consortium name="The Broad Institute Genomics Platform"/>
            <consortium name="The Broad Institute Genome Sequencing Center for Infectious Disease"/>
            <person name="Wu L."/>
            <person name="Ma J."/>
        </authorList>
    </citation>
    <scope>NUCLEOTIDE SEQUENCE [LARGE SCALE GENOMIC DNA]</scope>
    <source>
        <strain evidence="3">CCUG 64793</strain>
    </source>
</reference>
<evidence type="ECO:0000256" key="1">
    <source>
        <dbReference type="ARBA" id="ARBA00008007"/>
    </source>
</evidence>
<dbReference type="PANTHER" id="PTHR47505:SF1">
    <property type="entry name" value="DNA UTILIZATION PROTEIN YHGH"/>
    <property type="match status" value="1"/>
</dbReference>
<dbReference type="InterPro" id="IPR000836">
    <property type="entry name" value="PRTase_dom"/>
</dbReference>
<keyword evidence="3" id="KW-1185">Reference proteome</keyword>
<proteinExistence type="inferred from homology"/>
<dbReference type="RefSeq" id="WP_380742822.1">
    <property type="nucleotide sequence ID" value="NZ_JBHTLI010000001.1"/>
</dbReference>
<accession>A0ABW3NNU8</accession>
<gene>
    <name evidence="2" type="ORF">ACFQ3Q_03150</name>
</gene>
<comment type="caution">
    <text evidence="2">The sequence shown here is derived from an EMBL/GenBank/DDBJ whole genome shotgun (WGS) entry which is preliminary data.</text>
</comment>
<dbReference type="PANTHER" id="PTHR47505">
    <property type="entry name" value="DNA UTILIZATION PROTEIN YHGH"/>
    <property type="match status" value="1"/>
</dbReference>
<dbReference type="Gene3D" id="3.40.50.2020">
    <property type="match status" value="1"/>
</dbReference>
<dbReference type="Proteomes" id="UP001597131">
    <property type="component" value="Unassembled WGS sequence"/>
</dbReference>
<comment type="similarity">
    <text evidence="1">Belongs to the ComF/GntX family.</text>
</comment>
<dbReference type="InterPro" id="IPR029057">
    <property type="entry name" value="PRTase-like"/>
</dbReference>
<dbReference type="InterPro" id="IPR051910">
    <property type="entry name" value="ComF/GntX_DNA_util-trans"/>
</dbReference>
<sequence length="226" mass="25538">MFHDLLNLLYPKTCNCCNGELTKNEEVICTSCLHELPLTNFHQDNVNPAKKVFYGRLQIENATALLYFRKKGMVQELIHNLKYRGNKEIGVYLGKWLGAELSQIEAYKDIQAVLPVPLHRKKLRSRGFNQVEGFARELAKSLDAEYMDDVLLKHSATSTQTLKNRISRWGVIEETFVIEQPEKLRHKHILLADDLITTGATLEACGTKLQEAGGVKISLAAMAITV</sequence>